<evidence type="ECO:0000313" key="2">
    <source>
        <dbReference type="Proteomes" id="UP000216173"/>
    </source>
</evidence>
<reference evidence="2" key="1">
    <citation type="submission" date="2017-07" db="EMBL/GenBank/DDBJ databases">
        <authorList>
            <person name="Boucher Y."/>
            <person name="Orata F.D."/>
        </authorList>
    </citation>
    <scope>NUCLEOTIDE SEQUENCE [LARGE SCALE GENOMIC DNA]</scope>
    <source>
        <strain evidence="2">OYP9E10</strain>
    </source>
</reference>
<sequence length="115" mass="13329">MTRKRRNHPPEFKSKVPLDAAKGDKTVAELAQKYNLHAIMPFAKIHPYAANRRGSQTHFKWTGMPWLKSTYFAVCKIVINVLMNYGTIYLGRLISWIGNKVRNVVCWKFAPSMYL</sequence>
<protein>
    <recommendedName>
        <fullName evidence="3">Transposase</fullName>
    </recommendedName>
</protein>
<dbReference type="EMBL" id="NMSH01000014">
    <property type="protein sequence ID" value="PAR20807.1"/>
    <property type="molecule type" value="Genomic_DNA"/>
</dbReference>
<dbReference type="GO" id="GO:0043565">
    <property type="term" value="F:sequence-specific DNA binding"/>
    <property type="evidence" value="ECO:0007669"/>
    <property type="project" value="InterPro"/>
</dbReference>
<dbReference type="AlphaFoldDB" id="A0A271VS70"/>
<dbReference type="InterPro" id="IPR010921">
    <property type="entry name" value="Trp_repressor/repl_initiator"/>
</dbReference>
<evidence type="ECO:0008006" key="3">
    <source>
        <dbReference type="Google" id="ProtNLM"/>
    </source>
</evidence>
<proteinExistence type="predicted"/>
<dbReference type="Proteomes" id="UP000216173">
    <property type="component" value="Unassembled WGS sequence"/>
</dbReference>
<organism evidence="1 2">
    <name type="scientific">Vibrio metoecus</name>
    <dbReference type="NCBI Taxonomy" id="1481663"/>
    <lineage>
        <taxon>Bacteria</taxon>
        <taxon>Pseudomonadati</taxon>
        <taxon>Pseudomonadota</taxon>
        <taxon>Gammaproteobacteria</taxon>
        <taxon>Vibrionales</taxon>
        <taxon>Vibrionaceae</taxon>
        <taxon>Vibrio</taxon>
    </lineage>
</organism>
<dbReference type="SUPFAM" id="SSF48295">
    <property type="entry name" value="TrpR-like"/>
    <property type="match status" value="1"/>
</dbReference>
<evidence type="ECO:0000313" key="1">
    <source>
        <dbReference type="EMBL" id="PAR20807.1"/>
    </source>
</evidence>
<comment type="caution">
    <text evidence="1">The sequence shown here is derived from an EMBL/GenBank/DDBJ whole genome shotgun (WGS) entry which is preliminary data.</text>
</comment>
<gene>
    <name evidence="1" type="ORF">CGU03_10780</name>
</gene>
<accession>A0A271VS70</accession>
<name>A0A271VS70_VIBMT</name>